<dbReference type="InterPro" id="IPR029787">
    <property type="entry name" value="Nucleotide_cyclase"/>
</dbReference>
<feature type="transmembrane region" description="Helical" evidence="1">
    <location>
        <begin position="32"/>
        <end position="52"/>
    </location>
</feature>
<keyword evidence="1" id="KW-0472">Membrane</keyword>
<dbReference type="EMBL" id="HBGF01009344">
    <property type="protein sequence ID" value="CAD9099092.1"/>
    <property type="molecule type" value="Transcribed_RNA"/>
</dbReference>
<evidence type="ECO:0000256" key="1">
    <source>
        <dbReference type="SAM" id="Phobius"/>
    </source>
</evidence>
<gene>
    <name evidence="2" type="ORF">NDES1114_LOCUS6219</name>
</gene>
<evidence type="ECO:0000313" key="2">
    <source>
        <dbReference type="EMBL" id="CAD9099092.1"/>
    </source>
</evidence>
<dbReference type="AlphaFoldDB" id="A0A7S1PU12"/>
<dbReference type="Gene3D" id="3.30.70.1230">
    <property type="entry name" value="Nucleotide cyclase"/>
    <property type="match status" value="1"/>
</dbReference>
<evidence type="ECO:0008006" key="3">
    <source>
        <dbReference type="Google" id="ProtNLM"/>
    </source>
</evidence>
<proteinExistence type="predicted"/>
<dbReference type="SUPFAM" id="SSF55073">
    <property type="entry name" value="Nucleotide cyclase"/>
    <property type="match status" value="1"/>
</dbReference>
<sequence>MWTMSPLARAAISTVFCTTVAVVTWFRGTGAVAFAVSTALSATVFLPLFNAFTEIMNREGFIEIRRAQALSRQLRAAATTRQAMLFGVVPPHVAGPLRRWLARGDTKTICFSESRTEVAVCVVVLRAIASAEDRGASEFVSAHAAVDALVAHCAHLQKVKAVGRRVVLAGPFDESRSFDTHDDHGPLTGGAAAVADAIHVIHALRGLGAIDSGCIAVGPVVGAVVGRDRLSYDVYGSAVADAIAGANSTLHDGHLRPCEVDEDAATTASTFPANGTVLATVAAVACLEGAAGVTSQLRGDRHTLYGTRTSLEPPDGVDPGDGIVGVDLSVRHKPAPRSMKARFGVSELMLQRPGHDAVAFREVLRQVAHE</sequence>
<reference evidence="2" key="1">
    <citation type="submission" date="2021-01" db="EMBL/GenBank/DDBJ databases">
        <authorList>
            <person name="Corre E."/>
            <person name="Pelletier E."/>
            <person name="Niang G."/>
            <person name="Scheremetjew M."/>
            <person name="Finn R."/>
            <person name="Kale V."/>
            <person name="Holt S."/>
            <person name="Cochrane G."/>
            <person name="Meng A."/>
            <person name="Brown T."/>
            <person name="Cohen L."/>
        </authorList>
    </citation>
    <scope>NUCLEOTIDE SEQUENCE</scope>
    <source>
        <strain evidence="2">CCAP 1951/1</strain>
    </source>
</reference>
<keyword evidence="1" id="KW-0812">Transmembrane</keyword>
<protein>
    <recommendedName>
        <fullName evidence="3">Adenylyl cyclase</fullName>
    </recommendedName>
</protein>
<accession>A0A7S1PU12</accession>
<name>A0A7S1PU12_NEODS</name>
<keyword evidence="1" id="KW-1133">Transmembrane helix</keyword>
<organism evidence="2">
    <name type="scientific">Neobodo designis</name>
    <name type="common">Flagellated protozoan</name>
    <name type="synonym">Bodo designis</name>
    <dbReference type="NCBI Taxonomy" id="312471"/>
    <lineage>
        <taxon>Eukaryota</taxon>
        <taxon>Discoba</taxon>
        <taxon>Euglenozoa</taxon>
        <taxon>Kinetoplastea</taxon>
        <taxon>Metakinetoplastina</taxon>
        <taxon>Neobodonida</taxon>
        <taxon>Neobodo</taxon>
    </lineage>
</organism>
<feature type="transmembrane region" description="Helical" evidence="1">
    <location>
        <begin position="7"/>
        <end position="26"/>
    </location>
</feature>